<gene>
    <name evidence="1" type="ORF">PLEPLA_LOCUS741</name>
</gene>
<proteinExistence type="predicted"/>
<dbReference type="AlphaFoldDB" id="A0A9N7Y6D9"/>
<dbReference type="EMBL" id="CADEAL010000033">
    <property type="protein sequence ID" value="CAB1413044.1"/>
    <property type="molecule type" value="Genomic_DNA"/>
</dbReference>
<evidence type="ECO:0000313" key="1">
    <source>
        <dbReference type="EMBL" id="CAB1413044.1"/>
    </source>
</evidence>
<evidence type="ECO:0000313" key="2">
    <source>
        <dbReference type="Proteomes" id="UP001153269"/>
    </source>
</evidence>
<accession>A0A9N7Y6D9</accession>
<keyword evidence="2" id="KW-1185">Reference proteome</keyword>
<dbReference type="Proteomes" id="UP001153269">
    <property type="component" value="Unassembled WGS sequence"/>
</dbReference>
<protein>
    <submittedName>
        <fullName evidence="1">Uncharacterized protein</fullName>
    </submittedName>
</protein>
<name>A0A9N7Y6D9_PLEPL</name>
<comment type="caution">
    <text evidence="1">The sequence shown here is derived from an EMBL/GenBank/DDBJ whole genome shotgun (WGS) entry which is preliminary data.</text>
</comment>
<organism evidence="1 2">
    <name type="scientific">Pleuronectes platessa</name>
    <name type="common">European plaice</name>
    <dbReference type="NCBI Taxonomy" id="8262"/>
    <lineage>
        <taxon>Eukaryota</taxon>
        <taxon>Metazoa</taxon>
        <taxon>Chordata</taxon>
        <taxon>Craniata</taxon>
        <taxon>Vertebrata</taxon>
        <taxon>Euteleostomi</taxon>
        <taxon>Actinopterygii</taxon>
        <taxon>Neopterygii</taxon>
        <taxon>Teleostei</taxon>
        <taxon>Neoteleostei</taxon>
        <taxon>Acanthomorphata</taxon>
        <taxon>Carangaria</taxon>
        <taxon>Pleuronectiformes</taxon>
        <taxon>Pleuronectoidei</taxon>
        <taxon>Pleuronectidae</taxon>
        <taxon>Pleuronectes</taxon>
    </lineage>
</organism>
<reference evidence="1" key="1">
    <citation type="submission" date="2020-03" db="EMBL/GenBank/DDBJ databases">
        <authorList>
            <person name="Weist P."/>
        </authorList>
    </citation>
    <scope>NUCLEOTIDE SEQUENCE</scope>
</reference>
<sequence>MVVTLVTDRKWRPANAVEEARTALTHTDIVEHVQLGRGGLCLTTKLQPQDQEGGRWWWRRYTNRRRQQGGSEGWTISWKDLWSIELDMTSFKHQAIFFSGWVKTQDVLSVQGPPPSNTF</sequence>